<dbReference type="GO" id="GO:0008270">
    <property type="term" value="F:zinc ion binding"/>
    <property type="evidence" value="ECO:0007669"/>
    <property type="project" value="UniProtKB-UniRule"/>
</dbReference>
<evidence type="ECO:0000256" key="4">
    <source>
        <dbReference type="ARBA" id="ARBA00022670"/>
    </source>
</evidence>
<dbReference type="PANTHER" id="PTHR23076:SF97">
    <property type="entry name" value="ATP-DEPENDENT ZINC METALLOPROTEASE YME1L1"/>
    <property type="match status" value="1"/>
</dbReference>
<reference evidence="18 19" key="1">
    <citation type="journal article" date="2016" name="Nat. Commun.">
        <title>Thousands of microbial genomes shed light on interconnected biogeochemical processes in an aquifer system.</title>
        <authorList>
            <person name="Anantharaman K."/>
            <person name="Brown C.T."/>
            <person name="Hug L.A."/>
            <person name="Sharon I."/>
            <person name="Castelle C.J."/>
            <person name="Probst A.J."/>
            <person name="Thomas B.C."/>
            <person name="Singh A."/>
            <person name="Wilkins M.J."/>
            <person name="Karaoz U."/>
            <person name="Brodie E.L."/>
            <person name="Williams K.H."/>
            <person name="Hubbard S.S."/>
            <person name="Banfield J.F."/>
        </authorList>
    </citation>
    <scope>NUCLEOTIDE SEQUENCE [LARGE SCALE GENOMIC DNA]</scope>
</reference>
<dbReference type="GO" id="GO:0016887">
    <property type="term" value="F:ATP hydrolysis activity"/>
    <property type="evidence" value="ECO:0007669"/>
    <property type="project" value="UniProtKB-UniRule"/>
</dbReference>
<keyword evidence="10 15" id="KW-0067">ATP-binding</keyword>
<comment type="subcellular location">
    <subcellularLocation>
        <location evidence="15">Cell membrane</location>
        <topology evidence="15">Multi-pass membrane protein</topology>
        <orientation evidence="15">Cytoplasmic side</orientation>
    </subcellularLocation>
    <subcellularLocation>
        <location evidence="1">Membrane</location>
    </subcellularLocation>
</comment>
<dbReference type="NCBIfam" id="TIGR01241">
    <property type="entry name" value="FtsH_fam"/>
    <property type="match status" value="1"/>
</dbReference>
<comment type="function">
    <text evidence="15">Acts as a processive, ATP-dependent zinc metallopeptidase for both cytoplasmic and membrane proteins. Plays a role in the quality control of integral membrane proteins.</text>
</comment>
<dbReference type="Pfam" id="PF06480">
    <property type="entry name" value="FtsH_ext"/>
    <property type="match status" value="1"/>
</dbReference>
<evidence type="ECO:0000256" key="14">
    <source>
        <dbReference type="ARBA" id="ARBA00061570"/>
    </source>
</evidence>
<dbReference type="Pfam" id="PF00004">
    <property type="entry name" value="AAA"/>
    <property type="match status" value="1"/>
</dbReference>
<keyword evidence="9 15" id="KW-0862">Zinc</keyword>
<keyword evidence="3 15" id="KW-1003">Cell membrane</keyword>
<dbReference type="EMBL" id="MHCJ01000006">
    <property type="protein sequence ID" value="OGY17778.1"/>
    <property type="molecule type" value="Genomic_DNA"/>
</dbReference>
<keyword evidence="5 15" id="KW-0812">Transmembrane</keyword>
<feature type="binding site" evidence="15">
    <location>
        <position position="499"/>
    </location>
    <ligand>
        <name>Zn(2+)</name>
        <dbReference type="ChEBI" id="CHEBI:29105"/>
        <note>catalytic</note>
    </ligand>
</feature>
<evidence type="ECO:0000256" key="12">
    <source>
        <dbReference type="ARBA" id="ARBA00023049"/>
    </source>
</evidence>
<evidence type="ECO:0000256" key="3">
    <source>
        <dbReference type="ARBA" id="ARBA00022475"/>
    </source>
</evidence>
<keyword evidence="11 15" id="KW-1133">Transmembrane helix</keyword>
<protein>
    <recommendedName>
        <fullName evidence="15">ATP-dependent zinc metalloprotease FtsH</fullName>
        <ecNumber evidence="15">3.4.24.-</ecNumber>
    </recommendedName>
</protein>
<dbReference type="InterPro" id="IPR005936">
    <property type="entry name" value="FtsH"/>
</dbReference>
<proteinExistence type="inferred from homology"/>
<dbReference type="InterPro" id="IPR000642">
    <property type="entry name" value="Peptidase_M41"/>
</dbReference>
<evidence type="ECO:0000256" key="5">
    <source>
        <dbReference type="ARBA" id="ARBA00022692"/>
    </source>
</evidence>
<dbReference type="Pfam" id="PF17862">
    <property type="entry name" value="AAA_lid_3"/>
    <property type="match status" value="1"/>
</dbReference>
<evidence type="ECO:0000256" key="2">
    <source>
        <dbReference type="ARBA" id="ARBA00010044"/>
    </source>
</evidence>
<dbReference type="Gene3D" id="1.10.8.60">
    <property type="match status" value="1"/>
</dbReference>
<comment type="subunit">
    <text evidence="15">Homohexamer.</text>
</comment>
<evidence type="ECO:0000256" key="11">
    <source>
        <dbReference type="ARBA" id="ARBA00022989"/>
    </source>
</evidence>
<dbReference type="GO" id="GO:0004222">
    <property type="term" value="F:metalloendopeptidase activity"/>
    <property type="evidence" value="ECO:0007669"/>
    <property type="project" value="InterPro"/>
</dbReference>
<gene>
    <name evidence="15" type="primary">ftsH</name>
    <name evidence="18" type="ORF">A2786_00425</name>
</gene>
<comment type="similarity">
    <text evidence="2 15">In the C-terminal section; belongs to the peptidase M41 family.</text>
</comment>
<dbReference type="FunFam" id="3.40.50.300:FF:000001">
    <property type="entry name" value="ATP-dependent zinc metalloprotease FtsH"/>
    <property type="match status" value="1"/>
</dbReference>
<evidence type="ECO:0000313" key="19">
    <source>
        <dbReference type="Proteomes" id="UP000179233"/>
    </source>
</evidence>
<dbReference type="FunFam" id="1.20.58.760:FF:000001">
    <property type="entry name" value="ATP-dependent zinc metalloprotease FtsH"/>
    <property type="match status" value="1"/>
</dbReference>
<feature type="domain" description="AAA+ ATPase" evidence="17">
    <location>
        <begin position="194"/>
        <end position="333"/>
    </location>
</feature>
<dbReference type="GO" id="GO:0051301">
    <property type="term" value="P:cell division"/>
    <property type="evidence" value="ECO:0007669"/>
    <property type="project" value="UniProtKB-KW"/>
</dbReference>
<accession>A0A1G1VQU5</accession>
<comment type="caution">
    <text evidence="15">Lacks conserved residue(s) required for the propagation of feature annotation.</text>
</comment>
<dbReference type="GO" id="GO:0005524">
    <property type="term" value="F:ATP binding"/>
    <property type="evidence" value="ECO:0007669"/>
    <property type="project" value="UniProtKB-UniRule"/>
</dbReference>
<comment type="caution">
    <text evidence="18">The sequence shown here is derived from an EMBL/GenBank/DDBJ whole genome shotgun (WGS) entry which is preliminary data.</text>
</comment>
<name>A0A1G1VQU5_9BACT</name>
<dbReference type="CDD" id="cd19501">
    <property type="entry name" value="RecA-like_FtsH"/>
    <property type="match status" value="1"/>
</dbReference>
<evidence type="ECO:0000256" key="8">
    <source>
        <dbReference type="ARBA" id="ARBA00022801"/>
    </source>
</evidence>
<feature type="active site" evidence="15">
    <location>
        <position position="424"/>
    </location>
</feature>
<dbReference type="Gene3D" id="3.40.50.300">
    <property type="entry name" value="P-loop containing nucleotide triphosphate hydrolases"/>
    <property type="match status" value="1"/>
</dbReference>
<dbReference type="Pfam" id="PF01434">
    <property type="entry name" value="Peptidase_M41"/>
    <property type="match status" value="1"/>
</dbReference>
<dbReference type="InterPro" id="IPR041569">
    <property type="entry name" value="AAA_lid_3"/>
</dbReference>
<evidence type="ECO:0000256" key="15">
    <source>
        <dbReference type="HAMAP-Rule" id="MF_01458"/>
    </source>
</evidence>
<evidence type="ECO:0000256" key="6">
    <source>
        <dbReference type="ARBA" id="ARBA00022723"/>
    </source>
</evidence>
<sequence length="614" mass="67815">MELRLHFNPKRIFLWVILLFLFTPFILSFLAAKSVTEEIPLSQAISDIGNSRVEKVGVDGERLILTYRGGEQRTSRKEGNETLVEILKNSDVDPQSVTIEVHDQSMGRVWWDIAGTVLPLLFMGLFFLFLIRQARGAQDSLFTFGRSKAKLFSKGRQTVTFADVGGVAEAKKELEEVVDFLKHPRKYSRLGARTPKGVLLVGPSGTGKTLLARAVAGEAGVPFFSMAGSEFMEMLVGVGASRVRDLFDTAKRSSPAIIFIDEIDAIGRVRGLGVAGGHDEREQTLNQILVEMDGFTPNDNVIVLAATNRGDLLDPALLRPGRFDRRVTLDLPDIEERKRVLLIHAKGKPISRDVDWDKVAKRTVGFSGADLENMLNEAAILAARVDKHSVDTSDIEEAATKVKLGPEKKRLQGDYERRMTAYHEGGHAVVGHLSSYSDRVHRVSIVSRGLALGFTLMPPEKDKYTQTRSELLDTIKTLLGGRAAEELVFSELTGGAASDIDKVTRIARSMVEDYGMSDIGPVNLGPQWDASEWGRAIVEPSQLSQEMQAKVDVEIKKIVDVAYKEAVKILTKYREQLDAVAAELVKKESLDGEEFEKIMGMPKAQPPSGEKGRD</sequence>
<dbReference type="SUPFAM" id="SSF52540">
    <property type="entry name" value="P-loop containing nucleoside triphosphate hydrolases"/>
    <property type="match status" value="1"/>
</dbReference>
<dbReference type="PANTHER" id="PTHR23076">
    <property type="entry name" value="METALLOPROTEASE M41 FTSH"/>
    <property type="match status" value="1"/>
</dbReference>
<comment type="similarity">
    <text evidence="14 15">In the central section; belongs to the AAA ATPase family.</text>
</comment>
<dbReference type="InterPro" id="IPR037219">
    <property type="entry name" value="Peptidase_M41-like"/>
</dbReference>
<dbReference type="AlphaFoldDB" id="A0A1G1VQU5"/>
<dbReference type="InterPro" id="IPR003959">
    <property type="entry name" value="ATPase_AAA_core"/>
</dbReference>
<keyword evidence="6 15" id="KW-0479">Metal-binding</keyword>
<evidence type="ECO:0000256" key="10">
    <source>
        <dbReference type="ARBA" id="ARBA00022840"/>
    </source>
</evidence>
<evidence type="ECO:0000256" key="1">
    <source>
        <dbReference type="ARBA" id="ARBA00004370"/>
    </source>
</evidence>
<dbReference type="GO" id="GO:0004176">
    <property type="term" value="F:ATP-dependent peptidase activity"/>
    <property type="evidence" value="ECO:0007669"/>
    <property type="project" value="InterPro"/>
</dbReference>
<evidence type="ECO:0000256" key="16">
    <source>
        <dbReference type="RuleBase" id="RU003651"/>
    </source>
</evidence>
<feature type="binding site" evidence="15">
    <location>
        <position position="427"/>
    </location>
    <ligand>
        <name>Zn(2+)</name>
        <dbReference type="ChEBI" id="CHEBI:29105"/>
        <note>catalytic</note>
    </ligand>
</feature>
<dbReference type="FunFam" id="1.10.8.60:FF:000001">
    <property type="entry name" value="ATP-dependent zinc metalloprotease FtsH"/>
    <property type="match status" value="1"/>
</dbReference>
<feature type="transmembrane region" description="Helical" evidence="15">
    <location>
        <begin position="12"/>
        <end position="32"/>
    </location>
</feature>
<dbReference type="SUPFAM" id="SSF140990">
    <property type="entry name" value="FtsH protease domain-like"/>
    <property type="match status" value="1"/>
</dbReference>
<dbReference type="GO" id="GO:0030163">
    <property type="term" value="P:protein catabolic process"/>
    <property type="evidence" value="ECO:0007669"/>
    <property type="project" value="UniProtKB-UniRule"/>
</dbReference>
<keyword evidence="7 15" id="KW-0547">Nucleotide-binding</keyword>
<dbReference type="HAMAP" id="MF_01458">
    <property type="entry name" value="FtsH"/>
    <property type="match status" value="1"/>
</dbReference>
<comment type="cofactor">
    <cofactor evidence="15">
        <name>Zn(2+)</name>
        <dbReference type="ChEBI" id="CHEBI:29105"/>
    </cofactor>
    <text evidence="15">Binds 1 zinc ion per subunit.</text>
</comment>
<dbReference type="SMART" id="SM00382">
    <property type="entry name" value="AAA"/>
    <property type="match status" value="1"/>
</dbReference>
<keyword evidence="4 15" id="KW-0645">Protease</keyword>
<dbReference type="PROSITE" id="PS00674">
    <property type="entry name" value="AAA"/>
    <property type="match status" value="1"/>
</dbReference>
<dbReference type="InterPro" id="IPR027417">
    <property type="entry name" value="P-loop_NTPase"/>
</dbReference>
<dbReference type="Proteomes" id="UP000179233">
    <property type="component" value="Unassembled WGS sequence"/>
</dbReference>
<keyword evidence="12 15" id="KW-0482">Metalloprotease</keyword>
<dbReference type="InterPro" id="IPR003960">
    <property type="entry name" value="ATPase_AAA_CS"/>
</dbReference>
<evidence type="ECO:0000259" key="17">
    <source>
        <dbReference type="SMART" id="SM00382"/>
    </source>
</evidence>
<evidence type="ECO:0000313" key="18">
    <source>
        <dbReference type="EMBL" id="OGY17778.1"/>
    </source>
</evidence>
<evidence type="ECO:0000256" key="7">
    <source>
        <dbReference type="ARBA" id="ARBA00022741"/>
    </source>
</evidence>
<feature type="transmembrane region" description="Helical" evidence="15">
    <location>
        <begin position="109"/>
        <end position="131"/>
    </location>
</feature>
<keyword evidence="18" id="KW-0131">Cell cycle</keyword>
<comment type="similarity">
    <text evidence="16">Belongs to the AAA ATPase family.</text>
</comment>
<dbReference type="InterPro" id="IPR003593">
    <property type="entry name" value="AAA+_ATPase"/>
</dbReference>
<dbReference type="GO" id="GO:0005886">
    <property type="term" value="C:plasma membrane"/>
    <property type="evidence" value="ECO:0007669"/>
    <property type="project" value="UniProtKB-SubCell"/>
</dbReference>
<keyword evidence="18" id="KW-0132">Cell division</keyword>
<dbReference type="GO" id="GO:0006508">
    <property type="term" value="P:proteolysis"/>
    <property type="evidence" value="ECO:0007669"/>
    <property type="project" value="UniProtKB-KW"/>
</dbReference>
<evidence type="ECO:0000256" key="13">
    <source>
        <dbReference type="ARBA" id="ARBA00023136"/>
    </source>
</evidence>
<evidence type="ECO:0000256" key="9">
    <source>
        <dbReference type="ARBA" id="ARBA00022833"/>
    </source>
</evidence>
<feature type="binding site" evidence="15">
    <location>
        <position position="423"/>
    </location>
    <ligand>
        <name>Zn(2+)</name>
        <dbReference type="ChEBI" id="CHEBI:29105"/>
        <note>catalytic</note>
    </ligand>
</feature>
<organism evidence="18 19">
    <name type="scientific">Candidatus Chisholmbacteria bacterium RIFCSPHIGHO2_01_FULL_52_32</name>
    <dbReference type="NCBI Taxonomy" id="1797591"/>
    <lineage>
        <taxon>Bacteria</taxon>
        <taxon>Candidatus Chisholmiibacteriota</taxon>
    </lineage>
</organism>
<keyword evidence="13 15" id="KW-0472">Membrane</keyword>
<dbReference type="Gene3D" id="1.20.58.760">
    <property type="entry name" value="Peptidase M41"/>
    <property type="match status" value="1"/>
</dbReference>
<dbReference type="InterPro" id="IPR011546">
    <property type="entry name" value="Pept_M41_FtsH_extracell"/>
</dbReference>
<keyword evidence="8 15" id="KW-0378">Hydrolase</keyword>
<dbReference type="EC" id="3.4.24.-" evidence="15"/>